<dbReference type="PROSITE" id="PS50931">
    <property type="entry name" value="HTH_LYSR"/>
    <property type="match status" value="1"/>
</dbReference>
<dbReference type="InterPro" id="IPR036390">
    <property type="entry name" value="WH_DNA-bd_sf"/>
</dbReference>
<organism evidence="6 7">
    <name type="scientific">Comamonas resistens</name>
    <dbReference type="NCBI Taxonomy" id="3046670"/>
    <lineage>
        <taxon>Bacteria</taxon>
        <taxon>Pseudomonadati</taxon>
        <taxon>Pseudomonadota</taxon>
        <taxon>Betaproteobacteria</taxon>
        <taxon>Burkholderiales</taxon>
        <taxon>Comamonadaceae</taxon>
        <taxon>Comamonas</taxon>
    </lineage>
</organism>
<dbReference type="Proteomes" id="UP001240697">
    <property type="component" value="Chromosome"/>
</dbReference>
<dbReference type="SUPFAM" id="SSF46785">
    <property type="entry name" value="Winged helix' DNA-binding domain"/>
    <property type="match status" value="1"/>
</dbReference>
<dbReference type="EMBL" id="CP125947">
    <property type="protein sequence ID" value="WHS67232.1"/>
    <property type="molecule type" value="Genomic_DNA"/>
</dbReference>
<dbReference type="SUPFAM" id="SSF53850">
    <property type="entry name" value="Periplasmic binding protein-like II"/>
    <property type="match status" value="1"/>
</dbReference>
<dbReference type="InterPro" id="IPR000847">
    <property type="entry name" value="LysR_HTH_N"/>
</dbReference>
<proteinExistence type="inferred from homology"/>
<dbReference type="Pfam" id="PF03466">
    <property type="entry name" value="LysR_substrate"/>
    <property type="match status" value="1"/>
</dbReference>
<evidence type="ECO:0000256" key="1">
    <source>
        <dbReference type="ARBA" id="ARBA00009437"/>
    </source>
</evidence>
<evidence type="ECO:0000313" key="7">
    <source>
        <dbReference type="Proteomes" id="UP001240697"/>
    </source>
</evidence>
<evidence type="ECO:0000313" key="6">
    <source>
        <dbReference type="EMBL" id="WHS67232.1"/>
    </source>
</evidence>
<evidence type="ECO:0000259" key="5">
    <source>
        <dbReference type="PROSITE" id="PS50931"/>
    </source>
</evidence>
<dbReference type="PANTHER" id="PTHR30537:SF5">
    <property type="entry name" value="HTH-TYPE TRANSCRIPTIONAL ACTIVATOR TTDR-RELATED"/>
    <property type="match status" value="1"/>
</dbReference>
<sequence length="301" mass="32352">MVDLNDVALFVQVVQAGSFAEAARRAGMPSNTLSRRIQQLEEQLGARLLHRSTRKLTLTEAGAAFHARCADAVEDLSDAAANLANDGLSPSGKIRVAAAADFLHWFPVEWVAEFLHAHPKVQLEFALSDGRADLVAERIDVAIRAGEVHEPTLIARRIGTGQQTLVASPLYLRERGMPQSPQDLSGHDCIATPMVSGRATWHLDGPDGPVEVPVSGRFHANSAQALLQAATAGLGIALLPDIMTAPRVLSGALVPVLPQFGIRGVNVYLVYQSRRQLPRAVQAFVEFATAKMQESGLVRPT</sequence>
<feature type="domain" description="HTH lysR-type" evidence="5">
    <location>
        <begin position="2"/>
        <end position="59"/>
    </location>
</feature>
<keyword evidence="4" id="KW-0804">Transcription</keyword>
<dbReference type="PANTHER" id="PTHR30537">
    <property type="entry name" value="HTH-TYPE TRANSCRIPTIONAL REGULATOR"/>
    <property type="match status" value="1"/>
</dbReference>
<keyword evidence="3" id="KW-0238">DNA-binding</keyword>
<dbReference type="Pfam" id="PF00126">
    <property type="entry name" value="HTH_1"/>
    <property type="match status" value="1"/>
</dbReference>
<dbReference type="InterPro" id="IPR005119">
    <property type="entry name" value="LysR_subst-bd"/>
</dbReference>
<name>A0ABY8SW17_9BURK</name>
<evidence type="ECO:0000256" key="2">
    <source>
        <dbReference type="ARBA" id="ARBA00023015"/>
    </source>
</evidence>
<protein>
    <submittedName>
        <fullName evidence="6">LysR family transcriptional regulator</fullName>
    </submittedName>
</protein>
<gene>
    <name evidence="6" type="ORF">QMY55_08990</name>
</gene>
<accession>A0ABY8SW17</accession>
<evidence type="ECO:0000256" key="4">
    <source>
        <dbReference type="ARBA" id="ARBA00023163"/>
    </source>
</evidence>
<keyword evidence="7" id="KW-1185">Reference proteome</keyword>
<dbReference type="Gene3D" id="3.40.190.290">
    <property type="match status" value="1"/>
</dbReference>
<dbReference type="InterPro" id="IPR058163">
    <property type="entry name" value="LysR-type_TF_proteobact-type"/>
</dbReference>
<dbReference type="CDD" id="cd08422">
    <property type="entry name" value="PBP2_CrgA_like"/>
    <property type="match status" value="1"/>
</dbReference>
<keyword evidence="2" id="KW-0805">Transcription regulation</keyword>
<dbReference type="RefSeq" id="WP_283488278.1">
    <property type="nucleotide sequence ID" value="NZ_CP125947.1"/>
</dbReference>
<comment type="similarity">
    <text evidence="1">Belongs to the LysR transcriptional regulatory family.</text>
</comment>
<evidence type="ECO:0000256" key="3">
    <source>
        <dbReference type="ARBA" id="ARBA00023125"/>
    </source>
</evidence>
<dbReference type="InterPro" id="IPR036388">
    <property type="entry name" value="WH-like_DNA-bd_sf"/>
</dbReference>
<dbReference type="Gene3D" id="1.10.10.10">
    <property type="entry name" value="Winged helix-like DNA-binding domain superfamily/Winged helix DNA-binding domain"/>
    <property type="match status" value="1"/>
</dbReference>
<reference evidence="6 7" key="1">
    <citation type="submission" date="2023-05" db="EMBL/GenBank/DDBJ databases">
        <authorList>
            <person name="Yin Y."/>
            <person name="Lu Z."/>
        </authorList>
    </citation>
    <scope>NUCLEOTIDE SEQUENCE [LARGE SCALE GENOMIC DNA]</scope>
    <source>
        <strain evidence="6 7">ZM22</strain>
    </source>
</reference>